<gene>
    <name evidence="2" type="ORF">ACFO8L_12400</name>
</gene>
<sequence>MRIPRLFVLSTALLGVVLVGSPASAERAVTTYSGEGDTVLRVTATAKPGIVKIRHGGEGYFSVWTLKPNGKEDDLLASTGDPYAGTVAYNTSSSNRTAALKISAEGAWSVQLLPLSKARYWAITSKGRGDDVLRLTKTSTGFHTLRIRHTGDGYFSVWTLTSSGRTHDLLVSHAGPYKGSVPLPSGTRYVTIKANGAWSMVRK</sequence>
<reference evidence="3" key="1">
    <citation type="journal article" date="2019" name="Int. J. Syst. Evol. Microbiol.">
        <title>The Global Catalogue of Microorganisms (GCM) 10K type strain sequencing project: providing services to taxonomists for standard genome sequencing and annotation.</title>
        <authorList>
            <consortium name="The Broad Institute Genomics Platform"/>
            <consortium name="The Broad Institute Genome Sequencing Center for Infectious Disease"/>
            <person name="Wu L."/>
            <person name="Ma J."/>
        </authorList>
    </citation>
    <scope>NUCLEOTIDE SEQUENCE [LARGE SCALE GENOMIC DNA]</scope>
    <source>
        <strain evidence="3">CCUG 49560</strain>
    </source>
</reference>
<protein>
    <submittedName>
        <fullName evidence="2">Uncharacterized protein</fullName>
    </submittedName>
</protein>
<accession>A0ABV9EE66</accession>
<evidence type="ECO:0000313" key="3">
    <source>
        <dbReference type="Proteomes" id="UP001595891"/>
    </source>
</evidence>
<keyword evidence="3" id="KW-1185">Reference proteome</keyword>
<evidence type="ECO:0000256" key="1">
    <source>
        <dbReference type="SAM" id="SignalP"/>
    </source>
</evidence>
<dbReference type="Proteomes" id="UP001595891">
    <property type="component" value="Unassembled WGS sequence"/>
</dbReference>
<proteinExistence type="predicted"/>
<organism evidence="2 3">
    <name type="scientific">Sphaerisporangium corydalis</name>
    <dbReference type="NCBI Taxonomy" id="1441875"/>
    <lineage>
        <taxon>Bacteria</taxon>
        <taxon>Bacillati</taxon>
        <taxon>Actinomycetota</taxon>
        <taxon>Actinomycetes</taxon>
        <taxon>Streptosporangiales</taxon>
        <taxon>Streptosporangiaceae</taxon>
        <taxon>Sphaerisporangium</taxon>
    </lineage>
</organism>
<name>A0ABV9EE66_9ACTN</name>
<dbReference type="RefSeq" id="WP_262843439.1">
    <property type="nucleotide sequence ID" value="NZ_JANZYP010000018.1"/>
</dbReference>
<evidence type="ECO:0000313" key="2">
    <source>
        <dbReference type="EMBL" id="MFC4586882.1"/>
    </source>
</evidence>
<dbReference type="EMBL" id="JBHSFN010000006">
    <property type="protein sequence ID" value="MFC4586882.1"/>
    <property type="molecule type" value="Genomic_DNA"/>
</dbReference>
<feature type="signal peptide" evidence="1">
    <location>
        <begin position="1"/>
        <end position="25"/>
    </location>
</feature>
<feature type="chain" id="PRO_5046124231" evidence="1">
    <location>
        <begin position="26"/>
        <end position="203"/>
    </location>
</feature>
<comment type="caution">
    <text evidence="2">The sequence shown here is derived from an EMBL/GenBank/DDBJ whole genome shotgun (WGS) entry which is preliminary data.</text>
</comment>
<keyword evidence="1" id="KW-0732">Signal</keyword>